<protein>
    <submittedName>
        <fullName evidence="2">Movement protein</fullName>
    </submittedName>
</protein>
<accession>A0A0N4XBC8</accession>
<feature type="compositionally biased region" description="Polar residues" evidence="1">
    <location>
        <begin position="39"/>
        <end position="56"/>
    </location>
</feature>
<proteinExistence type="predicted"/>
<feature type="region of interest" description="Disordered" evidence="1">
    <location>
        <begin position="29"/>
        <end position="68"/>
    </location>
</feature>
<dbReference type="WBParaSite" id="HPLM_0002167301-mRNA-1">
    <property type="protein sequence ID" value="HPLM_0002167301-mRNA-1"/>
    <property type="gene ID" value="HPLM_0002167301"/>
</dbReference>
<dbReference type="AlphaFoldDB" id="A0A0N4XBC8"/>
<evidence type="ECO:0000256" key="1">
    <source>
        <dbReference type="SAM" id="MobiDB-lite"/>
    </source>
</evidence>
<evidence type="ECO:0000313" key="2">
    <source>
        <dbReference type="WBParaSite" id="HPLM_0002167301-mRNA-1"/>
    </source>
</evidence>
<name>A0A0N4XBC8_HAEPC</name>
<organism evidence="2">
    <name type="scientific">Haemonchus placei</name>
    <name type="common">Barber's pole worm</name>
    <dbReference type="NCBI Taxonomy" id="6290"/>
    <lineage>
        <taxon>Eukaryota</taxon>
        <taxon>Metazoa</taxon>
        <taxon>Ecdysozoa</taxon>
        <taxon>Nematoda</taxon>
        <taxon>Chromadorea</taxon>
        <taxon>Rhabditida</taxon>
        <taxon>Rhabditina</taxon>
        <taxon>Rhabditomorpha</taxon>
        <taxon>Strongyloidea</taxon>
        <taxon>Trichostrongylidae</taxon>
        <taxon>Haemonchus</taxon>
    </lineage>
</organism>
<reference evidence="2" key="1">
    <citation type="submission" date="2017-02" db="UniProtKB">
        <authorList>
            <consortium name="WormBaseParasite"/>
        </authorList>
    </citation>
    <scope>IDENTIFICATION</scope>
</reference>
<sequence>LRRIPSRRNSFGSSRSNVSPVIARISSRLETSRPGVSERVSTSNDDSFNFRVTQRPPTTPARFISSTSMSQTSSIISIKASRLEVGVNVLSVEILFLRGSDDEGRPGKPRATRRKHS</sequence>